<reference evidence="3" key="1">
    <citation type="journal article" date="2006" name="PLoS Biol.">
        <title>Macronuclear genome sequence of the ciliate Tetrahymena thermophila, a model eukaryote.</title>
        <authorList>
            <person name="Eisen J.A."/>
            <person name="Coyne R.S."/>
            <person name="Wu M."/>
            <person name="Wu D."/>
            <person name="Thiagarajan M."/>
            <person name="Wortman J.R."/>
            <person name="Badger J.H."/>
            <person name="Ren Q."/>
            <person name="Amedeo P."/>
            <person name="Jones K.M."/>
            <person name="Tallon L.J."/>
            <person name="Delcher A.L."/>
            <person name="Salzberg S.L."/>
            <person name="Silva J.C."/>
            <person name="Haas B.J."/>
            <person name="Majoros W.H."/>
            <person name="Farzad M."/>
            <person name="Carlton J.M."/>
            <person name="Smith R.K. Jr."/>
            <person name="Garg J."/>
            <person name="Pearlman R.E."/>
            <person name="Karrer K.M."/>
            <person name="Sun L."/>
            <person name="Manning G."/>
            <person name="Elde N.C."/>
            <person name="Turkewitz A.P."/>
            <person name="Asai D.J."/>
            <person name="Wilkes D.E."/>
            <person name="Wang Y."/>
            <person name="Cai H."/>
            <person name="Collins K."/>
            <person name="Stewart B.A."/>
            <person name="Lee S.R."/>
            <person name="Wilamowska K."/>
            <person name="Weinberg Z."/>
            <person name="Ruzzo W.L."/>
            <person name="Wloga D."/>
            <person name="Gaertig J."/>
            <person name="Frankel J."/>
            <person name="Tsao C.-C."/>
            <person name="Gorovsky M.A."/>
            <person name="Keeling P.J."/>
            <person name="Waller R.F."/>
            <person name="Patron N.J."/>
            <person name="Cherry J.M."/>
            <person name="Stover N.A."/>
            <person name="Krieger C.J."/>
            <person name="del Toro C."/>
            <person name="Ryder H.F."/>
            <person name="Williamson S.C."/>
            <person name="Barbeau R.A."/>
            <person name="Hamilton E.P."/>
            <person name="Orias E."/>
        </authorList>
    </citation>
    <scope>NUCLEOTIDE SEQUENCE [LARGE SCALE GENOMIC DNA]</scope>
    <source>
        <strain evidence="3">SB210</strain>
    </source>
</reference>
<dbReference type="InParanoid" id="I7LWD7"/>
<dbReference type="OrthoDB" id="293228at2759"/>
<feature type="region of interest" description="Disordered" evidence="1">
    <location>
        <begin position="270"/>
        <end position="307"/>
    </location>
</feature>
<protein>
    <submittedName>
        <fullName evidence="2">Kinase domain protein</fullName>
    </submittedName>
</protein>
<feature type="region of interest" description="Disordered" evidence="1">
    <location>
        <begin position="471"/>
        <end position="492"/>
    </location>
</feature>
<keyword evidence="3" id="KW-1185">Reference proteome</keyword>
<dbReference type="GeneID" id="7840019"/>
<feature type="compositionally biased region" description="Basic and acidic residues" evidence="1">
    <location>
        <begin position="576"/>
        <end position="590"/>
    </location>
</feature>
<name>I7LWD7_TETTS</name>
<dbReference type="EMBL" id="GG662603">
    <property type="protein sequence ID" value="EAS01438.3"/>
    <property type="molecule type" value="Genomic_DNA"/>
</dbReference>
<accession>I7LWD7</accession>
<feature type="compositionally biased region" description="Polar residues" evidence="1">
    <location>
        <begin position="279"/>
        <end position="291"/>
    </location>
</feature>
<feature type="compositionally biased region" description="Polar residues" evidence="1">
    <location>
        <begin position="389"/>
        <end position="398"/>
    </location>
</feature>
<evidence type="ECO:0000313" key="2">
    <source>
        <dbReference type="EMBL" id="EAS01438.3"/>
    </source>
</evidence>
<feature type="compositionally biased region" description="Low complexity" evidence="1">
    <location>
        <begin position="471"/>
        <end position="481"/>
    </location>
</feature>
<feature type="compositionally biased region" description="Polar residues" evidence="1">
    <location>
        <begin position="594"/>
        <end position="604"/>
    </location>
</feature>
<keyword evidence="2" id="KW-0418">Kinase</keyword>
<feature type="region of interest" description="Disordered" evidence="1">
    <location>
        <begin position="349"/>
        <end position="398"/>
    </location>
</feature>
<feature type="compositionally biased region" description="Polar residues" evidence="1">
    <location>
        <begin position="363"/>
        <end position="373"/>
    </location>
</feature>
<dbReference type="KEGG" id="tet:TTHERM_00151480"/>
<gene>
    <name evidence="2" type="ORF">TTHERM_00151480</name>
</gene>
<sequence>MWQLIHQIKQTLKKQKKNKKSKKYLKLQLNRFIIYLIMEKKDKDIVRGCQKFKEKFKYYSNSDKEAIIFLKLRNEGCPRKPALRFSSKTVCKSDSTRTIFGPRNHRILQVQQLPSYSLQNGWFQGNLYYNMDNEFKLSYKDILQEDIQDDNLKVLFNKNEEQAKEQFKKMLQITKQYFDEISQICTINRGNSKEEYLKSIQNFIQNTRKQLKTQTYFEYKNIKFYYLSSMLQSILDNEKKSSEEIESIIQKYNVFNDVLRQPDIKSLDIKQEDNKNKEQSQQLMSPSSKSGKNLFGLRKQNNQSSKEKLLNTSLSDNSMMMTLKSSPKVGLLQGSSDDINLPDLTLQNSSHQQTSIGPFDYMSSDSINSQERIQSQEDKSVYGDGDMSPKSSTYTDSSFKKSNISFINSAAQQLKLLQQMDQTNQDLFSNTPLTKLERVQFIEGSAESKRLLEQQFNDAQYFYQYQQQNNKSFDNKNQNNQNKKKDVKSKAKIYTNENVSSKNKQIRKFQSLLKVDADLEKEFLKLAQCEQYQIKPEDIQKQNNFQNQKQLEIQQQPPSPNTQKMSLFQKDFVESSKNIERSSRNKEEKIMFSPTKSSQHINSSQQKIDVLNKTDSFNLQKLVEKKKQMLAAFRKRNYKNLSNQFPLNQEAIKAPSNIYFQILQSKPDKFSHQRNQTYSNDTNSLLQTAKVENNFPVQNKFPQKYIQENENYFTMKNKYQAKKHQKSQQTQVSVTSTKNNFNKSTNDETQKDCVKDQRVKTQSSYFLYKKQEQQSSYITNSQRLSLSIKSNMNKTQNIFENLERARKPKIDNFFNQKK</sequence>
<organism evidence="2 3">
    <name type="scientific">Tetrahymena thermophila (strain SB210)</name>
    <dbReference type="NCBI Taxonomy" id="312017"/>
    <lineage>
        <taxon>Eukaryota</taxon>
        <taxon>Sar</taxon>
        <taxon>Alveolata</taxon>
        <taxon>Ciliophora</taxon>
        <taxon>Intramacronucleata</taxon>
        <taxon>Oligohymenophorea</taxon>
        <taxon>Hymenostomatida</taxon>
        <taxon>Tetrahymenina</taxon>
        <taxon>Tetrahymenidae</taxon>
        <taxon>Tetrahymena</taxon>
    </lineage>
</organism>
<dbReference type="RefSeq" id="XP_001021684.3">
    <property type="nucleotide sequence ID" value="XM_001021684.3"/>
</dbReference>
<dbReference type="AlphaFoldDB" id="I7LWD7"/>
<feature type="compositionally biased region" description="Basic and acidic residues" evidence="1">
    <location>
        <begin position="745"/>
        <end position="755"/>
    </location>
</feature>
<evidence type="ECO:0000256" key="1">
    <source>
        <dbReference type="SAM" id="MobiDB-lite"/>
    </source>
</evidence>
<dbReference type="Proteomes" id="UP000009168">
    <property type="component" value="Unassembled WGS sequence"/>
</dbReference>
<dbReference type="GO" id="GO:0016301">
    <property type="term" value="F:kinase activity"/>
    <property type="evidence" value="ECO:0007669"/>
    <property type="project" value="UniProtKB-KW"/>
</dbReference>
<evidence type="ECO:0000313" key="3">
    <source>
        <dbReference type="Proteomes" id="UP000009168"/>
    </source>
</evidence>
<feature type="compositionally biased region" description="Low complexity" evidence="1">
    <location>
        <begin position="727"/>
        <end position="744"/>
    </location>
</feature>
<keyword evidence="2" id="KW-0808">Transferase</keyword>
<feature type="region of interest" description="Disordered" evidence="1">
    <location>
        <begin position="576"/>
        <end position="604"/>
    </location>
</feature>
<feature type="region of interest" description="Disordered" evidence="1">
    <location>
        <begin position="723"/>
        <end position="755"/>
    </location>
</feature>
<proteinExistence type="predicted"/>